<organism evidence="4 7">
    <name type="scientific">Candidatus Methanofastidiosum methylothiophilum</name>
    <dbReference type="NCBI Taxonomy" id="1705564"/>
    <lineage>
        <taxon>Archaea</taxon>
        <taxon>Methanobacteriati</taxon>
        <taxon>Methanobacteriota</taxon>
        <taxon>Stenosarchaea group</taxon>
        <taxon>Candidatus Methanofastidiosia</taxon>
        <taxon>Candidatus Methanofastidiosales</taxon>
        <taxon>Candidatus Methanofastidiosaceae</taxon>
        <taxon>Candidatus Methanofastidiosum</taxon>
    </lineage>
</organism>
<dbReference type="CDD" id="cd16443">
    <property type="entry name" value="LplA"/>
    <property type="match status" value="1"/>
</dbReference>
<dbReference type="GO" id="GO:0016874">
    <property type="term" value="F:ligase activity"/>
    <property type="evidence" value="ECO:0007669"/>
    <property type="project" value="UniProtKB-KW"/>
</dbReference>
<dbReference type="InterPro" id="IPR050664">
    <property type="entry name" value="Octanoyltrans_LipM/LipL"/>
</dbReference>
<keyword evidence="4" id="KW-0808">Transferase</keyword>
<dbReference type="EC" id="2.7.7.63" evidence="4"/>
<dbReference type="EMBL" id="LNJC01000032">
    <property type="protein sequence ID" value="KYC49565.1"/>
    <property type="molecule type" value="Genomic_DNA"/>
</dbReference>
<evidence type="ECO:0000259" key="1">
    <source>
        <dbReference type="PROSITE" id="PS51733"/>
    </source>
</evidence>
<dbReference type="InterPro" id="IPR045864">
    <property type="entry name" value="aa-tRNA-synth_II/BPL/LPL"/>
</dbReference>
<sequence length="242" mass="28378">MRYLKYREENGYLSMGLDEALLLLRSKNEIEDTFRFYSFFPSCISIGYFQSLKSSVDLDYCNNNKIEYVRRITGGGNVFHDSQGEITYSVVMKENKAPEIILDSFEFLYSGIINGLKYLGISVEFKPLNDLMLNSKKLSGSAQTRRFGVILQHGTLMYNTNIELMERVLRISDKKIEIKKRVTTLSREGYNIEKNELIKSLKRGFEEIHGYSHEEDVSKEEMRIARNLSEEKYKSEEWNYKR</sequence>
<evidence type="ECO:0000313" key="7">
    <source>
        <dbReference type="Proteomes" id="UP000092403"/>
    </source>
</evidence>
<feature type="domain" description="BPL/LPL catalytic" evidence="1">
    <location>
        <begin position="28"/>
        <end position="213"/>
    </location>
</feature>
<dbReference type="PANTHER" id="PTHR43679:SF2">
    <property type="entry name" value="OCTANOYL-[GCVH]:PROTEIN N-OCTANOYLTRANSFERASE"/>
    <property type="match status" value="1"/>
</dbReference>
<dbReference type="PANTHER" id="PTHR43679">
    <property type="entry name" value="OCTANOYLTRANSFERASE LIPM-RELATED"/>
    <property type="match status" value="1"/>
</dbReference>
<dbReference type="Proteomes" id="UP000092403">
    <property type="component" value="Unassembled WGS sequence"/>
</dbReference>
<dbReference type="EMBL" id="LNGE01000001">
    <property type="protein sequence ID" value="KYC46367.1"/>
    <property type="molecule type" value="Genomic_DNA"/>
</dbReference>
<dbReference type="Pfam" id="PF21948">
    <property type="entry name" value="LplA-B_cat"/>
    <property type="match status" value="1"/>
</dbReference>
<dbReference type="InterPro" id="IPR004143">
    <property type="entry name" value="BPL_LPL_catalytic"/>
</dbReference>
<dbReference type="EMBL" id="LNGF01000032">
    <property type="protein sequence ID" value="KYC47149.1"/>
    <property type="molecule type" value="Genomic_DNA"/>
</dbReference>
<reference evidence="5 6" key="1">
    <citation type="journal article" date="2016" name="ISME J.">
        <title>Chasing the elusive Euryarchaeota class WSA2: genomes reveal a uniquely fastidious methyl-reducing methanogen.</title>
        <authorList>
            <person name="Nobu M.K."/>
            <person name="Narihiro T."/>
            <person name="Kuroda K."/>
            <person name="Mei R."/>
            <person name="Liu W.T."/>
        </authorList>
    </citation>
    <scope>NUCLEOTIDE SEQUENCE [LARGE SCALE GENOMIC DNA]</scope>
    <source>
        <strain evidence="2">B03fssc0709_Meth_Bin005</strain>
        <strain evidence="3">B15fssc0709_Meth_Bin003</strain>
        <strain evidence="4">BMIXfssc0709_Meth_Bin006</strain>
    </source>
</reference>
<dbReference type="GO" id="GO:0016779">
    <property type="term" value="F:nucleotidyltransferase activity"/>
    <property type="evidence" value="ECO:0007669"/>
    <property type="project" value="UniProtKB-KW"/>
</dbReference>
<accession>A0A150IQ24</accession>
<keyword evidence="4" id="KW-0548">Nucleotidyltransferase</keyword>
<dbReference type="Gene3D" id="3.30.930.10">
    <property type="entry name" value="Bira Bifunctional Protein, Domain 2"/>
    <property type="match status" value="1"/>
</dbReference>
<dbReference type="AlphaFoldDB" id="A0A150IXE7"/>
<dbReference type="Proteomes" id="UP000092401">
    <property type="component" value="Unassembled WGS sequence"/>
</dbReference>
<evidence type="ECO:0000313" key="5">
    <source>
        <dbReference type="Proteomes" id="UP000091929"/>
    </source>
</evidence>
<name>A0A150IXE7_9EURY</name>
<keyword evidence="4" id="KW-0436">Ligase</keyword>
<accession>A0A150IN45</accession>
<evidence type="ECO:0000313" key="2">
    <source>
        <dbReference type="EMBL" id="KYC46367.1"/>
    </source>
</evidence>
<accession>A0A150IXE7</accession>
<dbReference type="SUPFAM" id="SSF55681">
    <property type="entry name" value="Class II aaRS and biotin synthetases"/>
    <property type="match status" value="1"/>
</dbReference>
<dbReference type="PROSITE" id="PS51733">
    <property type="entry name" value="BPL_LPL_CATALYTIC"/>
    <property type="match status" value="1"/>
</dbReference>
<dbReference type="Proteomes" id="UP000091929">
    <property type="component" value="Unassembled WGS sequence"/>
</dbReference>
<protein>
    <submittedName>
        <fullName evidence="4">Lipoate-protein ligase A subunit 1</fullName>
        <ecNumber evidence="4">2.7.7.63</ecNumber>
    </submittedName>
</protein>
<comment type="caution">
    <text evidence="4">The sequence shown here is derived from an EMBL/GenBank/DDBJ whole genome shotgun (WGS) entry which is preliminary data.</text>
</comment>
<evidence type="ECO:0000313" key="4">
    <source>
        <dbReference type="EMBL" id="KYC49565.1"/>
    </source>
</evidence>
<evidence type="ECO:0000313" key="3">
    <source>
        <dbReference type="EMBL" id="KYC47149.1"/>
    </source>
</evidence>
<gene>
    <name evidence="4" type="primary">lplA</name>
    <name evidence="2" type="ORF">APG10_00070</name>
    <name evidence="3" type="ORF">APG11_01403</name>
    <name evidence="4" type="ORF">APG12_01401</name>
</gene>
<evidence type="ECO:0000313" key="6">
    <source>
        <dbReference type="Proteomes" id="UP000092401"/>
    </source>
</evidence>
<proteinExistence type="predicted"/>